<dbReference type="OMA" id="MTRDERY"/>
<organism evidence="14 15">
    <name type="scientific">Pycnoporus cinnabarinus</name>
    <name type="common">Cinnabar-red polypore</name>
    <name type="synonym">Trametes cinnabarina</name>
    <dbReference type="NCBI Taxonomy" id="5643"/>
    <lineage>
        <taxon>Eukaryota</taxon>
        <taxon>Fungi</taxon>
        <taxon>Dikarya</taxon>
        <taxon>Basidiomycota</taxon>
        <taxon>Agaricomycotina</taxon>
        <taxon>Agaricomycetes</taxon>
        <taxon>Polyporales</taxon>
        <taxon>Polyporaceae</taxon>
        <taxon>Trametes</taxon>
    </lineage>
</organism>
<evidence type="ECO:0000256" key="11">
    <source>
        <dbReference type="ARBA" id="ARBA00023033"/>
    </source>
</evidence>
<dbReference type="InterPro" id="IPR002401">
    <property type="entry name" value="Cyt_P450_E_grp-I"/>
</dbReference>
<dbReference type="PRINTS" id="PR00463">
    <property type="entry name" value="EP450I"/>
</dbReference>
<evidence type="ECO:0000256" key="2">
    <source>
        <dbReference type="ARBA" id="ARBA00004167"/>
    </source>
</evidence>
<keyword evidence="12" id="KW-0472">Membrane</keyword>
<evidence type="ECO:0000256" key="12">
    <source>
        <dbReference type="ARBA" id="ARBA00023136"/>
    </source>
</evidence>
<feature type="binding site" description="axial binding residue" evidence="13">
    <location>
        <position position="67"/>
    </location>
    <ligand>
        <name>heme</name>
        <dbReference type="ChEBI" id="CHEBI:30413"/>
    </ligand>
    <ligandPart>
        <name>Fe</name>
        <dbReference type="ChEBI" id="CHEBI:18248"/>
    </ligandPart>
</feature>
<dbReference type="GO" id="GO:0016020">
    <property type="term" value="C:membrane"/>
    <property type="evidence" value="ECO:0007669"/>
    <property type="project" value="UniProtKB-SubCell"/>
</dbReference>
<evidence type="ECO:0000256" key="3">
    <source>
        <dbReference type="ARBA" id="ARBA00005179"/>
    </source>
</evidence>
<dbReference type="PANTHER" id="PTHR46300">
    <property type="entry name" value="P450, PUTATIVE (EUROFUNG)-RELATED-RELATED"/>
    <property type="match status" value="1"/>
</dbReference>
<dbReference type="GO" id="GO:0016705">
    <property type="term" value="F:oxidoreductase activity, acting on paired donors, with incorporation or reduction of molecular oxygen"/>
    <property type="evidence" value="ECO:0007669"/>
    <property type="project" value="InterPro"/>
</dbReference>
<gene>
    <name evidence="14" type="ORF">BN946_scf184868.g17</name>
</gene>
<evidence type="ECO:0000313" key="14">
    <source>
        <dbReference type="EMBL" id="CDO76603.1"/>
    </source>
</evidence>
<dbReference type="GO" id="GO:0004497">
    <property type="term" value="F:monooxygenase activity"/>
    <property type="evidence" value="ECO:0007669"/>
    <property type="project" value="UniProtKB-KW"/>
</dbReference>
<comment type="similarity">
    <text evidence="4">Belongs to the cytochrome P450 family.</text>
</comment>
<name>A0A060SVS7_PYCCI</name>
<evidence type="ECO:0000256" key="1">
    <source>
        <dbReference type="ARBA" id="ARBA00001971"/>
    </source>
</evidence>
<comment type="cofactor">
    <cofactor evidence="1 13">
        <name>heme</name>
        <dbReference type="ChEBI" id="CHEBI:30413"/>
    </cofactor>
</comment>
<keyword evidence="9" id="KW-0560">Oxidoreductase</keyword>
<dbReference type="Pfam" id="PF00067">
    <property type="entry name" value="p450"/>
    <property type="match status" value="1"/>
</dbReference>
<dbReference type="Proteomes" id="UP000029665">
    <property type="component" value="Unassembled WGS sequence"/>
</dbReference>
<comment type="pathway">
    <text evidence="3">Secondary metabolite biosynthesis.</text>
</comment>
<dbReference type="PANTHER" id="PTHR46300:SF7">
    <property type="entry name" value="P450, PUTATIVE (EUROFUNG)-RELATED"/>
    <property type="match status" value="1"/>
</dbReference>
<evidence type="ECO:0000256" key="4">
    <source>
        <dbReference type="ARBA" id="ARBA00010617"/>
    </source>
</evidence>
<evidence type="ECO:0000256" key="9">
    <source>
        <dbReference type="ARBA" id="ARBA00023002"/>
    </source>
</evidence>
<keyword evidence="10 13" id="KW-0408">Iron</keyword>
<comment type="caution">
    <text evidence="14">The sequence shown here is derived from an EMBL/GenBank/DDBJ whole genome shotgun (WGS) entry which is preliminary data.</text>
</comment>
<keyword evidence="15" id="KW-1185">Reference proteome</keyword>
<dbReference type="GO" id="GO:0020037">
    <property type="term" value="F:heme binding"/>
    <property type="evidence" value="ECO:0007669"/>
    <property type="project" value="InterPro"/>
</dbReference>
<evidence type="ECO:0000313" key="15">
    <source>
        <dbReference type="Proteomes" id="UP000029665"/>
    </source>
</evidence>
<evidence type="ECO:0000256" key="5">
    <source>
        <dbReference type="ARBA" id="ARBA00022617"/>
    </source>
</evidence>
<sequence length="116" mass="13177">MVDNEYRGWHIPEGCMPLEAMTRDERYYPEPEEFRPQRYLTQDGQKNANVLLPSSFIFGYGRRGRICPGQAFAEATIWLAVANIVALFDICKAVDEIIPPGAFIPGLTKWVLNQVS</sequence>
<evidence type="ECO:0000256" key="13">
    <source>
        <dbReference type="PIRSR" id="PIRSR602401-1"/>
    </source>
</evidence>
<dbReference type="InterPro" id="IPR036396">
    <property type="entry name" value="Cyt_P450_sf"/>
</dbReference>
<keyword evidence="7 13" id="KW-0479">Metal-binding</keyword>
<keyword evidence="11" id="KW-0503">Monooxygenase</keyword>
<dbReference type="STRING" id="5643.A0A060SVS7"/>
<evidence type="ECO:0000256" key="8">
    <source>
        <dbReference type="ARBA" id="ARBA00022989"/>
    </source>
</evidence>
<dbReference type="EMBL" id="CCBP010000392">
    <property type="protein sequence ID" value="CDO76603.1"/>
    <property type="molecule type" value="Genomic_DNA"/>
</dbReference>
<evidence type="ECO:0000256" key="7">
    <source>
        <dbReference type="ARBA" id="ARBA00022723"/>
    </source>
</evidence>
<evidence type="ECO:0000256" key="6">
    <source>
        <dbReference type="ARBA" id="ARBA00022692"/>
    </source>
</evidence>
<dbReference type="GO" id="GO:0005506">
    <property type="term" value="F:iron ion binding"/>
    <property type="evidence" value="ECO:0007669"/>
    <property type="project" value="InterPro"/>
</dbReference>
<evidence type="ECO:0008006" key="16">
    <source>
        <dbReference type="Google" id="ProtNLM"/>
    </source>
</evidence>
<evidence type="ECO:0000256" key="10">
    <source>
        <dbReference type="ARBA" id="ARBA00023004"/>
    </source>
</evidence>
<accession>A0A060SVS7</accession>
<protein>
    <recommendedName>
        <fullName evidence="16">Cytochrome P450</fullName>
    </recommendedName>
</protein>
<keyword evidence="8" id="KW-1133">Transmembrane helix</keyword>
<dbReference type="InterPro" id="IPR050364">
    <property type="entry name" value="Cytochrome_P450_fung"/>
</dbReference>
<proteinExistence type="inferred from homology"/>
<dbReference type="OrthoDB" id="2752804at2759"/>
<dbReference type="Gene3D" id="1.10.630.10">
    <property type="entry name" value="Cytochrome P450"/>
    <property type="match status" value="1"/>
</dbReference>
<comment type="subcellular location">
    <subcellularLocation>
        <location evidence="2">Membrane</location>
        <topology evidence="2">Single-pass membrane protein</topology>
    </subcellularLocation>
</comment>
<dbReference type="AlphaFoldDB" id="A0A060SVS7"/>
<dbReference type="SUPFAM" id="SSF48264">
    <property type="entry name" value="Cytochrome P450"/>
    <property type="match status" value="1"/>
</dbReference>
<dbReference type="HOGENOM" id="CLU_001570_20_2_1"/>
<reference evidence="14" key="1">
    <citation type="submission" date="2014-01" db="EMBL/GenBank/DDBJ databases">
        <title>The genome of the white-rot fungus Pycnoporus cinnabarinus: a basidiomycete model with a versatile arsenal for lignocellulosic biomass breakdown.</title>
        <authorList>
            <person name="Levasseur A."/>
            <person name="Lomascolo A."/>
            <person name="Ruiz-Duenas F.J."/>
            <person name="Uzan E."/>
            <person name="Piumi F."/>
            <person name="Kues U."/>
            <person name="Ram A.F.J."/>
            <person name="Murat C."/>
            <person name="Haon M."/>
            <person name="Benoit I."/>
            <person name="Arfi Y."/>
            <person name="Chevret D."/>
            <person name="Drula E."/>
            <person name="Kwon M.J."/>
            <person name="Gouret P."/>
            <person name="Lesage-Meessen L."/>
            <person name="Lombard V."/>
            <person name="Mariette J."/>
            <person name="Noirot C."/>
            <person name="Park J."/>
            <person name="Patyshakuliyeva A."/>
            <person name="Wieneger R.A.B."/>
            <person name="Wosten H.A.B."/>
            <person name="Martin F."/>
            <person name="Coutinho P.M."/>
            <person name="de Vries R."/>
            <person name="Martinez A.T."/>
            <person name="Klopp C."/>
            <person name="Pontarotti P."/>
            <person name="Henrissat B."/>
            <person name="Record E."/>
        </authorList>
    </citation>
    <scope>NUCLEOTIDE SEQUENCE [LARGE SCALE GENOMIC DNA]</scope>
    <source>
        <strain evidence="14">BRFM137</strain>
    </source>
</reference>
<keyword evidence="6" id="KW-0812">Transmembrane</keyword>
<keyword evidence="5 13" id="KW-0349">Heme</keyword>
<dbReference type="InterPro" id="IPR001128">
    <property type="entry name" value="Cyt_P450"/>
</dbReference>